<gene>
    <name evidence="1" type="ORF">Mucpa_6121</name>
</gene>
<dbReference type="RefSeq" id="WP_008511725.1">
    <property type="nucleotide sequence ID" value="NZ_CM001403.1"/>
</dbReference>
<sequence>MQKTAIIIIAMSLWGCGSNKKTGNTISENTLPDTAAQAQNPKMDFSNPERIDTSDYVMYKLILNITGYEVESEYSGSSRSYKTNYWNIIFYNTSTGKYHLLDEKRKMLIDVSNGTDGDASTTSTTTKANSKADTLLYYSVTACDYNHDGKLDESDPSYLFTSNKMGYYFKQISPDSLKVTSWQLIKSSNKILMQIVKDTNKDRKFTSEDEVIPYSYDIKTGVAAKEVFLPEFKTSIRHLEAQRWPQPKTHN</sequence>
<dbReference type="eggNOG" id="ENOG5033HIV">
    <property type="taxonomic scope" value="Bacteria"/>
</dbReference>
<dbReference type="OrthoDB" id="795272at2"/>
<dbReference type="STRING" id="714943.Mucpa_6121"/>
<reference evidence="1" key="1">
    <citation type="submission" date="2011-09" db="EMBL/GenBank/DDBJ databases">
        <title>The permanent draft genome of Mucilaginibacter paludis DSM 18603.</title>
        <authorList>
            <consortium name="US DOE Joint Genome Institute (JGI-PGF)"/>
            <person name="Lucas S."/>
            <person name="Han J."/>
            <person name="Lapidus A."/>
            <person name="Bruce D."/>
            <person name="Goodwin L."/>
            <person name="Pitluck S."/>
            <person name="Peters L."/>
            <person name="Kyrpides N."/>
            <person name="Mavromatis K."/>
            <person name="Ivanova N."/>
            <person name="Mikhailova N."/>
            <person name="Held B."/>
            <person name="Detter J.C."/>
            <person name="Tapia R."/>
            <person name="Han C."/>
            <person name="Land M."/>
            <person name="Hauser L."/>
            <person name="Markowitz V."/>
            <person name="Cheng J.-F."/>
            <person name="Hugenholtz P."/>
            <person name="Woyke T."/>
            <person name="Wu D."/>
            <person name="Tindall B."/>
            <person name="Brambilla E."/>
            <person name="Klenk H.-P."/>
            <person name="Eisen J.A."/>
        </authorList>
    </citation>
    <scope>NUCLEOTIDE SEQUENCE [LARGE SCALE GENOMIC DNA]</scope>
    <source>
        <strain evidence="1">DSM 18603</strain>
    </source>
</reference>
<evidence type="ECO:0000313" key="1">
    <source>
        <dbReference type="EMBL" id="EHQ30179.1"/>
    </source>
</evidence>
<dbReference type="EMBL" id="CM001403">
    <property type="protein sequence ID" value="EHQ30179.1"/>
    <property type="molecule type" value="Genomic_DNA"/>
</dbReference>
<dbReference type="Proteomes" id="UP000002774">
    <property type="component" value="Chromosome"/>
</dbReference>
<name>H1YDH0_9SPHI</name>
<dbReference type="AlphaFoldDB" id="H1YDH0"/>
<protein>
    <submittedName>
        <fullName evidence="1">Uncharacterized protein</fullName>
    </submittedName>
</protein>
<organism evidence="1 2">
    <name type="scientific">Mucilaginibacter paludis DSM 18603</name>
    <dbReference type="NCBI Taxonomy" id="714943"/>
    <lineage>
        <taxon>Bacteria</taxon>
        <taxon>Pseudomonadati</taxon>
        <taxon>Bacteroidota</taxon>
        <taxon>Sphingobacteriia</taxon>
        <taxon>Sphingobacteriales</taxon>
        <taxon>Sphingobacteriaceae</taxon>
        <taxon>Mucilaginibacter</taxon>
    </lineage>
</organism>
<evidence type="ECO:0000313" key="2">
    <source>
        <dbReference type="Proteomes" id="UP000002774"/>
    </source>
</evidence>
<dbReference type="HOGENOM" id="CLU_1106176_0_0_10"/>
<keyword evidence="2" id="KW-1185">Reference proteome</keyword>
<proteinExistence type="predicted"/>
<accession>H1YDH0</accession>